<dbReference type="PANTHER" id="PTHR34351">
    <property type="entry name" value="SLR1927 PROTEIN-RELATED"/>
    <property type="match status" value="1"/>
</dbReference>
<dbReference type="Proteomes" id="UP000535838">
    <property type="component" value="Unassembled WGS sequence"/>
</dbReference>
<keyword evidence="1" id="KW-1133">Transmembrane helix</keyword>
<organism evidence="3 4">
    <name type="scientific">Cohnella thailandensis</name>
    <dbReference type="NCBI Taxonomy" id="557557"/>
    <lineage>
        <taxon>Bacteria</taxon>
        <taxon>Bacillati</taxon>
        <taxon>Bacillota</taxon>
        <taxon>Bacilli</taxon>
        <taxon>Bacillales</taxon>
        <taxon>Paenibacillaceae</taxon>
        <taxon>Cohnella</taxon>
    </lineage>
</organism>
<evidence type="ECO:0000313" key="3">
    <source>
        <dbReference type="EMBL" id="MBB6636159.1"/>
    </source>
</evidence>
<keyword evidence="1" id="KW-0472">Membrane</keyword>
<evidence type="ECO:0000259" key="2">
    <source>
        <dbReference type="Pfam" id="PF01882"/>
    </source>
</evidence>
<dbReference type="AlphaFoldDB" id="A0A841SZ46"/>
<feature type="domain" description="DUF58" evidence="2">
    <location>
        <begin position="208"/>
        <end position="359"/>
    </location>
</feature>
<proteinExistence type="predicted"/>
<dbReference type="InterPro" id="IPR002881">
    <property type="entry name" value="DUF58"/>
</dbReference>
<keyword evidence="4" id="KW-1185">Reference proteome</keyword>
<dbReference type="EMBL" id="JACJVQ010000017">
    <property type="protein sequence ID" value="MBB6636159.1"/>
    <property type="molecule type" value="Genomic_DNA"/>
</dbReference>
<feature type="transmembrane region" description="Helical" evidence="1">
    <location>
        <begin position="7"/>
        <end position="26"/>
    </location>
</feature>
<dbReference type="Pfam" id="PF01882">
    <property type="entry name" value="DUF58"/>
    <property type="match status" value="1"/>
</dbReference>
<evidence type="ECO:0000256" key="1">
    <source>
        <dbReference type="SAM" id="Phobius"/>
    </source>
</evidence>
<gene>
    <name evidence="3" type="ORF">H7B67_18715</name>
</gene>
<accession>A0A841SZ46</accession>
<protein>
    <submittedName>
        <fullName evidence="3">DUF58 domain-containing protein</fullName>
    </submittedName>
</protein>
<evidence type="ECO:0000313" key="4">
    <source>
        <dbReference type="Proteomes" id="UP000535838"/>
    </source>
</evidence>
<dbReference type="RefSeq" id="WP_185121385.1">
    <property type="nucleotide sequence ID" value="NZ_JACJVQ010000017.1"/>
</dbReference>
<sequence>MKKMSKARFGGLAGALYAASLLFLLFQGGKTSLMLFVMLNALGLYLLLGRWSGIGNVQGTRALETGAENDAVIPAGSRLRLKLSIQVPGYWPLPYVIVRERLARKSSQELQNYELSFVPDYKRRGTLVYETAPLKRGRYQFRSTECSTRDIFGLFEHRGSFHEDQEIRVSPRTVNIRDWRFVRIARSGAAEQRAASSWTRETTQIDGVREYIHGDRMSRIHWNATARTGEWKSKEYEREALPRLVIVLDRRAASYRTNEQFELAVSVAASLLDFAIRRNMPIGLVSAGAERIVLGAGHKALARGEAMDHLIDAEADGTSPCHEAIYEASERFELGACLVMVTPETDDGSAKALAALASRRQAASHIRIAASSSKGSPEETGRLQSWSRMFQSRGWSFSNLSSLEELQQALEVGSA</sequence>
<reference evidence="3 4" key="1">
    <citation type="submission" date="2020-08" db="EMBL/GenBank/DDBJ databases">
        <title>Cohnella phylogeny.</title>
        <authorList>
            <person name="Dunlap C."/>
        </authorList>
    </citation>
    <scope>NUCLEOTIDE SEQUENCE [LARGE SCALE GENOMIC DNA]</scope>
    <source>
        <strain evidence="3 4">DSM 25241</strain>
    </source>
</reference>
<comment type="caution">
    <text evidence="3">The sequence shown here is derived from an EMBL/GenBank/DDBJ whole genome shotgun (WGS) entry which is preliminary data.</text>
</comment>
<name>A0A841SZ46_9BACL</name>
<dbReference type="PANTHER" id="PTHR34351:SF2">
    <property type="entry name" value="DUF58 DOMAIN-CONTAINING PROTEIN"/>
    <property type="match status" value="1"/>
</dbReference>
<keyword evidence="1" id="KW-0812">Transmembrane</keyword>